<keyword evidence="4 6" id="KW-1133">Transmembrane helix</keyword>
<organism evidence="7 8">
    <name type="scientific">Xylanibacter rarus</name>
    <dbReference type="NCBI Taxonomy" id="1676614"/>
    <lineage>
        <taxon>Bacteria</taxon>
        <taxon>Pseudomonadati</taxon>
        <taxon>Bacteroidota</taxon>
        <taxon>Bacteroidia</taxon>
        <taxon>Bacteroidales</taxon>
        <taxon>Prevotellaceae</taxon>
        <taxon>Xylanibacter</taxon>
    </lineage>
</organism>
<dbReference type="InterPro" id="IPR011701">
    <property type="entry name" value="MFS"/>
</dbReference>
<gene>
    <name evidence="7" type="ORF">ACU52_09565</name>
</gene>
<feature type="transmembrane region" description="Helical" evidence="6">
    <location>
        <begin position="12"/>
        <end position="33"/>
    </location>
</feature>
<reference evidence="7 8" key="1">
    <citation type="submission" date="2015-06" db="EMBL/GenBank/DDBJ databases">
        <title>Prevotella sp. 109, sp. nov., a novel member of the family Prevotellaceae isolated from human faeces.</title>
        <authorList>
            <person name="Shkoporov A.N."/>
            <person name="Chaplin A.V."/>
            <person name="Kafarskaia L.I."/>
            <person name="Efimov B.A."/>
        </authorList>
    </citation>
    <scope>NUCLEOTIDE SEQUENCE [LARGE SCALE GENOMIC DNA]</scope>
    <source>
        <strain evidence="7 8">109</strain>
    </source>
</reference>
<dbReference type="PANTHER" id="PTHR43702:SF11">
    <property type="entry name" value="L-FUCOSE-PROTON SYMPORTER"/>
    <property type="match status" value="1"/>
</dbReference>
<dbReference type="GO" id="GO:0005886">
    <property type="term" value="C:plasma membrane"/>
    <property type="evidence" value="ECO:0007669"/>
    <property type="project" value="UniProtKB-SubCell"/>
</dbReference>
<dbReference type="InterPro" id="IPR050375">
    <property type="entry name" value="MFS_TsgA-like"/>
</dbReference>
<name>A0A8E1QWP3_9BACT</name>
<evidence type="ECO:0000313" key="7">
    <source>
        <dbReference type="EMBL" id="KOO68088.1"/>
    </source>
</evidence>
<feature type="transmembrane region" description="Helical" evidence="6">
    <location>
        <begin position="251"/>
        <end position="272"/>
    </location>
</feature>
<keyword evidence="3 6" id="KW-0812">Transmembrane</keyword>
<evidence type="ECO:0000256" key="5">
    <source>
        <dbReference type="ARBA" id="ARBA00023136"/>
    </source>
</evidence>
<comment type="subcellular location">
    <subcellularLocation>
        <location evidence="1">Cell inner membrane</location>
        <topology evidence="1">Multi-pass membrane protein</topology>
    </subcellularLocation>
</comment>
<protein>
    <submittedName>
        <fullName evidence="7">Major facilitator transporter</fullName>
    </submittedName>
</protein>
<feature type="transmembrane region" description="Helical" evidence="6">
    <location>
        <begin position="377"/>
        <end position="398"/>
    </location>
</feature>
<dbReference type="PROSITE" id="PS51257">
    <property type="entry name" value="PROKAR_LIPOPROTEIN"/>
    <property type="match status" value="1"/>
</dbReference>
<keyword evidence="5 6" id="KW-0472">Membrane</keyword>
<dbReference type="CDD" id="cd17394">
    <property type="entry name" value="MFS_FucP_like"/>
    <property type="match status" value="1"/>
</dbReference>
<dbReference type="GO" id="GO:0015535">
    <property type="term" value="F:fucose:proton symporter activity"/>
    <property type="evidence" value="ECO:0007669"/>
    <property type="project" value="InterPro"/>
</dbReference>
<evidence type="ECO:0000313" key="8">
    <source>
        <dbReference type="Proteomes" id="UP000036951"/>
    </source>
</evidence>
<evidence type="ECO:0000256" key="4">
    <source>
        <dbReference type="ARBA" id="ARBA00022989"/>
    </source>
</evidence>
<feature type="transmembrane region" description="Helical" evidence="6">
    <location>
        <begin position="404"/>
        <end position="428"/>
    </location>
</feature>
<dbReference type="InterPro" id="IPR005275">
    <property type="entry name" value="Lfuc_symporter_FucP"/>
</dbReference>
<proteinExistence type="predicted"/>
<feature type="transmembrane region" description="Helical" evidence="6">
    <location>
        <begin position="84"/>
        <end position="103"/>
    </location>
</feature>
<dbReference type="OrthoDB" id="9795150at2"/>
<feature type="transmembrane region" description="Helical" evidence="6">
    <location>
        <begin position="109"/>
        <end position="126"/>
    </location>
</feature>
<keyword evidence="2" id="KW-1003">Cell membrane</keyword>
<dbReference type="AlphaFoldDB" id="A0A8E1QWP3"/>
<accession>A0A8E1QWP3</accession>
<feature type="transmembrane region" description="Helical" evidence="6">
    <location>
        <begin position="147"/>
        <end position="169"/>
    </location>
</feature>
<feature type="transmembrane region" description="Helical" evidence="6">
    <location>
        <begin position="201"/>
        <end position="221"/>
    </location>
</feature>
<dbReference type="SUPFAM" id="SSF103473">
    <property type="entry name" value="MFS general substrate transporter"/>
    <property type="match status" value="1"/>
</dbReference>
<feature type="transmembrane region" description="Helical" evidence="6">
    <location>
        <begin position="56"/>
        <end position="77"/>
    </location>
</feature>
<feature type="transmembrane region" description="Helical" evidence="6">
    <location>
        <begin position="342"/>
        <end position="365"/>
    </location>
</feature>
<dbReference type="NCBIfam" id="TIGR00885">
    <property type="entry name" value="fucP"/>
    <property type="match status" value="1"/>
</dbReference>
<evidence type="ECO:0000256" key="2">
    <source>
        <dbReference type="ARBA" id="ARBA00022475"/>
    </source>
</evidence>
<feature type="transmembrane region" description="Helical" evidence="6">
    <location>
        <begin position="292"/>
        <end position="312"/>
    </location>
</feature>
<evidence type="ECO:0000256" key="1">
    <source>
        <dbReference type="ARBA" id="ARBA00004429"/>
    </source>
</evidence>
<dbReference type="InterPro" id="IPR036259">
    <property type="entry name" value="MFS_trans_sf"/>
</dbReference>
<dbReference type="EMBL" id="LFQU01000018">
    <property type="protein sequence ID" value="KOO68088.1"/>
    <property type="molecule type" value="Genomic_DNA"/>
</dbReference>
<dbReference type="PANTHER" id="PTHR43702">
    <property type="entry name" value="L-FUCOSE-PROTON SYMPORTER"/>
    <property type="match status" value="1"/>
</dbReference>
<sequence length="438" mass="48848">MKTEKQHLLKKDGISYVVPFILITSCFALWGFANDITNPMVKAFSKIFRMSVTDGALVQVAFYGGYFAMAFPAAIFIRKYSYKAGVLMGLLLYAVGAFMFFPAKYTGCYYSFLLAYFILTCGLSFLETSCNPYILSMGTEETATRRLNLAQSFNPIGSLLGMYVAMNFIQARLNPLDSDAREQLSEAEYAVVRDSDLSILIQPYVIIGVVILFMVFLLMIVRMPKNAEKQDGNFMSTIRHIFRLPHYREGVIAQFFYVGAQIMCWTFIIQYGTHLLMQTGMSEKDAEVMSQHYNIIAMVIFCCSRFICTFFLKFFNAGAMLATLAVVAVFLLIGVIFMQNIYGLYCLVGVSACMSLMFPTIYGIALYGLGESAKFGAAGLIMAILGGSVLPPLQALIIDQGYVMGLPAVNVSFVLPLICFLVIIWYGVRSYSRIASRS</sequence>
<dbReference type="Pfam" id="PF07690">
    <property type="entry name" value="MFS_1"/>
    <property type="match status" value="1"/>
</dbReference>
<evidence type="ECO:0000256" key="6">
    <source>
        <dbReference type="SAM" id="Phobius"/>
    </source>
</evidence>
<keyword evidence="8" id="KW-1185">Reference proteome</keyword>
<dbReference type="Gene3D" id="1.20.1250.20">
    <property type="entry name" value="MFS general substrate transporter like domains"/>
    <property type="match status" value="2"/>
</dbReference>
<dbReference type="Proteomes" id="UP000036951">
    <property type="component" value="Unassembled WGS sequence"/>
</dbReference>
<dbReference type="RefSeq" id="WP_021854792.1">
    <property type="nucleotide sequence ID" value="NZ_LFQU01000018.1"/>
</dbReference>
<comment type="caution">
    <text evidence="7">The sequence shown here is derived from an EMBL/GenBank/DDBJ whole genome shotgun (WGS) entry which is preliminary data.</text>
</comment>
<evidence type="ECO:0000256" key="3">
    <source>
        <dbReference type="ARBA" id="ARBA00022692"/>
    </source>
</evidence>
<feature type="transmembrane region" description="Helical" evidence="6">
    <location>
        <begin position="319"/>
        <end position="336"/>
    </location>
</feature>